<dbReference type="GO" id="GO:0008360">
    <property type="term" value="P:regulation of cell shape"/>
    <property type="evidence" value="ECO:0007669"/>
    <property type="project" value="UniProtKB-UniRule"/>
</dbReference>
<dbReference type="CDD" id="cd16913">
    <property type="entry name" value="YkuD_like"/>
    <property type="match status" value="1"/>
</dbReference>
<dbReference type="InterPro" id="IPR038063">
    <property type="entry name" value="Transpep_catalytic_dom"/>
</dbReference>
<feature type="active site" description="Proton donor/acceptor" evidence="7">
    <location>
        <position position="282"/>
    </location>
</feature>
<dbReference type="GO" id="GO:0071555">
    <property type="term" value="P:cell wall organization"/>
    <property type="evidence" value="ECO:0007669"/>
    <property type="project" value="UniProtKB-UniRule"/>
</dbReference>
<dbReference type="InterPro" id="IPR005490">
    <property type="entry name" value="LD_TPept_cat_dom"/>
</dbReference>
<feature type="domain" description="L,D-TPase catalytic" evidence="9">
    <location>
        <begin position="197"/>
        <end position="322"/>
    </location>
</feature>
<dbReference type="InterPro" id="IPR041280">
    <property type="entry name" value="Big_10"/>
</dbReference>
<dbReference type="CDD" id="cd13432">
    <property type="entry name" value="LDT_IgD_like_2"/>
    <property type="match status" value="1"/>
</dbReference>
<dbReference type="PANTHER" id="PTHR30582">
    <property type="entry name" value="L,D-TRANSPEPTIDASE"/>
    <property type="match status" value="1"/>
</dbReference>
<evidence type="ECO:0000313" key="10">
    <source>
        <dbReference type="EMBL" id="SEO86417.1"/>
    </source>
</evidence>
<keyword evidence="5" id="KW-0012">Acyltransferase</keyword>
<gene>
    <name evidence="10" type="ORF">SAMN05216267_104837</name>
</gene>
<protein>
    <submittedName>
        <fullName evidence="10">Lipoprotein-anchoring transpeptidase ErfK/SrfK</fullName>
    </submittedName>
</protein>
<dbReference type="GO" id="GO:0005576">
    <property type="term" value="C:extracellular region"/>
    <property type="evidence" value="ECO:0007669"/>
    <property type="project" value="TreeGrafter"/>
</dbReference>
<evidence type="ECO:0000256" key="1">
    <source>
        <dbReference type="ARBA" id="ARBA00004752"/>
    </source>
</evidence>
<feature type="compositionally biased region" description="Low complexity" evidence="8">
    <location>
        <begin position="72"/>
        <end position="84"/>
    </location>
</feature>
<dbReference type="GO" id="GO:0071972">
    <property type="term" value="F:peptidoglycan L,D-transpeptidase activity"/>
    <property type="evidence" value="ECO:0007669"/>
    <property type="project" value="TreeGrafter"/>
</dbReference>
<evidence type="ECO:0000256" key="4">
    <source>
        <dbReference type="ARBA" id="ARBA00022984"/>
    </source>
</evidence>
<dbReference type="AlphaFoldDB" id="A0A1H8T615"/>
<dbReference type="Gene3D" id="2.60.40.3710">
    <property type="match status" value="1"/>
</dbReference>
<dbReference type="STRING" id="310780.SAMN05216267_104837"/>
<dbReference type="GO" id="GO:0018104">
    <property type="term" value="P:peptidoglycan-protein cross-linking"/>
    <property type="evidence" value="ECO:0007669"/>
    <property type="project" value="TreeGrafter"/>
</dbReference>
<evidence type="ECO:0000256" key="7">
    <source>
        <dbReference type="PROSITE-ProRule" id="PRU01373"/>
    </source>
</evidence>
<dbReference type="Pfam" id="PF17964">
    <property type="entry name" value="Big_10"/>
    <property type="match status" value="1"/>
</dbReference>
<organism evidence="10 11">
    <name type="scientific">Actinacidiphila rubida</name>
    <dbReference type="NCBI Taxonomy" id="310780"/>
    <lineage>
        <taxon>Bacteria</taxon>
        <taxon>Bacillati</taxon>
        <taxon>Actinomycetota</taxon>
        <taxon>Actinomycetes</taxon>
        <taxon>Kitasatosporales</taxon>
        <taxon>Streptomycetaceae</taxon>
        <taxon>Actinacidiphila</taxon>
    </lineage>
</organism>
<name>A0A1H8T615_9ACTN</name>
<dbReference type="SUPFAM" id="SSF141523">
    <property type="entry name" value="L,D-transpeptidase catalytic domain-like"/>
    <property type="match status" value="1"/>
</dbReference>
<dbReference type="InterPro" id="IPR050979">
    <property type="entry name" value="LD-transpeptidase"/>
</dbReference>
<keyword evidence="2" id="KW-0808">Transferase</keyword>
<dbReference type="OrthoDB" id="5242354at2"/>
<dbReference type="Gene3D" id="2.40.440.10">
    <property type="entry name" value="L,D-transpeptidase catalytic domain-like"/>
    <property type="match status" value="1"/>
</dbReference>
<dbReference type="RefSeq" id="WP_079176271.1">
    <property type="nucleotide sequence ID" value="NZ_FODD01000048.1"/>
</dbReference>
<evidence type="ECO:0000259" key="9">
    <source>
        <dbReference type="PROSITE" id="PS52029"/>
    </source>
</evidence>
<dbReference type="Proteomes" id="UP000181951">
    <property type="component" value="Unassembled WGS sequence"/>
</dbReference>
<accession>A0A1H8T615</accession>
<dbReference type="GO" id="GO:0016746">
    <property type="term" value="F:acyltransferase activity"/>
    <property type="evidence" value="ECO:0007669"/>
    <property type="project" value="UniProtKB-KW"/>
</dbReference>
<dbReference type="PROSITE" id="PS52029">
    <property type="entry name" value="LD_TPASE"/>
    <property type="match status" value="1"/>
</dbReference>
<dbReference type="UniPathway" id="UPA00219"/>
<keyword evidence="6 7" id="KW-0961">Cell wall biogenesis/degradation</keyword>
<keyword evidence="4 7" id="KW-0573">Peptidoglycan synthesis</keyword>
<reference evidence="10 11" key="1">
    <citation type="submission" date="2016-10" db="EMBL/GenBank/DDBJ databases">
        <authorList>
            <person name="de Groot N.N."/>
        </authorList>
    </citation>
    <scope>NUCLEOTIDE SEQUENCE [LARGE SCALE GENOMIC DNA]</scope>
    <source>
        <strain evidence="10 11">CGMCC 4.2026</strain>
    </source>
</reference>
<dbReference type="PANTHER" id="PTHR30582:SF2">
    <property type="entry name" value="L,D-TRANSPEPTIDASE YCIB-RELATED"/>
    <property type="match status" value="1"/>
</dbReference>
<dbReference type="EMBL" id="FODD01000048">
    <property type="protein sequence ID" value="SEO86417.1"/>
    <property type="molecule type" value="Genomic_DNA"/>
</dbReference>
<keyword evidence="3 7" id="KW-0133">Cell shape</keyword>
<proteinExistence type="predicted"/>
<evidence type="ECO:0000256" key="5">
    <source>
        <dbReference type="ARBA" id="ARBA00023315"/>
    </source>
</evidence>
<evidence type="ECO:0000256" key="3">
    <source>
        <dbReference type="ARBA" id="ARBA00022960"/>
    </source>
</evidence>
<evidence type="ECO:0000256" key="6">
    <source>
        <dbReference type="ARBA" id="ARBA00023316"/>
    </source>
</evidence>
<keyword evidence="11" id="KW-1185">Reference proteome</keyword>
<dbReference type="Pfam" id="PF03734">
    <property type="entry name" value="YkuD"/>
    <property type="match status" value="1"/>
</dbReference>
<feature type="region of interest" description="Disordered" evidence="8">
    <location>
        <begin position="46"/>
        <end position="98"/>
    </location>
</feature>
<sequence>MARNARSAPNRGHRGHRGYARHIGAAVLAAAVLLGATACQDAAAKAAGPGSSSAQSPSPGASTGGTPGTGTGSADPTPAATRPSPTRPAGPPLLLDTITPANGATVGVAMPISVRFTHPVARTARAAVERALKVTSSTPVTGAWHWFSSTRADWRPHHFWPSGTHVAVDARLTDVGDGNGRYGTHDYHHAFTIGADWETKVDAPAHTMDVYLDGVRQKHFPIDAGSAQFPTWDGTMAEMDKAPSVHMTSCSVHISCDPASVNYYDVTLPWDVRLTTSGTYVHYSTAHPNPGQAGSHGCIHLSLADSQWFYAHAHQGDPVTVTGTPRGPVPADNGYAAFTLDWTTWLAASTTGAQQTATA</sequence>
<feature type="compositionally biased region" description="Low complexity" evidence="8">
    <location>
        <begin position="46"/>
        <end position="61"/>
    </location>
</feature>
<comment type="pathway">
    <text evidence="1 7">Cell wall biogenesis; peptidoglycan biosynthesis.</text>
</comment>
<evidence type="ECO:0000256" key="8">
    <source>
        <dbReference type="SAM" id="MobiDB-lite"/>
    </source>
</evidence>
<feature type="compositionally biased region" description="Gly residues" evidence="8">
    <location>
        <begin position="62"/>
        <end position="71"/>
    </location>
</feature>
<evidence type="ECO:0000313" key="11">
    <source>
        <dbReference type="Proteomes" id="UP000181951"/>
    </source>
</evidence>
<feature type="active site" description="Nucleophile" evidence="7">
    <location>
        <position position="298"/>
    </location>
</feature>
<evidence type="ECO:0000256" key="2">
    <source>
        <dbReference type="ARBA" id="ARBA00022679"/>
    </source>
</evidence>
<keyword evidence="10" id="KW-0449">Lipoprotein</keyword>